<dbReference type="GO" id="GO:0005737">
    <property type="term" value="C:cytoplasm"/>
    <property type="evidence" value="ECO:0007669"/>
    <property type="project" value="TreeGrafter"/>
</dbReference>
<evidence type="ECO:0000313" key="2">
    <source>
        <dbReference type="EMBL" id="QKE91385.1"/>
    </source>
</evidence>
<sequence length="220" mass="24032">MSDGTLVLGTRRYSSWSLRGWLIVRLAELDVTEEVIRLAGGITPEIAAATPNGLVPYLEHDGNRVWESLAIGEYCAELAPALWPADLRARTHARVLSAEMHAGFRPLRLAMPMNLGRNHPLAGGIAPDVQADIDRLDQLWSTTRAKYGAGGPFLFGPAFTVADAMFAPVVARFISYGVRLGAASSAYRDAVLAHPLMVEWYEAATLEPADWQLDRYESVA</sequence>
<dbReference type="Pfam" id="PF13410">
    <property type="entry name" value="GST_C_2"/>
    <property type="match status" value="1"/>
</dbReference>
<dbReference type="PANTHER" id="PTHR43968:SF6">
    <property type="entry name" value="GLUTATHIONE S-TRANSFERASE OMEGA"/>
    <property type="match status" value="1"/>
</dbReference>
<dbReference type="KEGG" id="lck:HN018_16225"/>
<dbReference type="Gene3D" id="1.20.1050.10">
    <property type="match status" value="1"/>
</dbReference>
<reference evidence="2 3" key="1">
    <citation type="journal article" date="2014" name="World J. Microbiol. Biotechnol.">
        <title>Biodiversity and physiological characteristics of Antarctic and Arctic lichens-associated bacteria.</title>
        <authorList>
            <person name="Lee Y.M."/>
            <person name="Kim E.H."/>
            <person name="Lee H.K."/>
            <person name="Hong S.G."/>
        </authorList>
    </citation>
    <scope>NUCLEOTIDE SEQUENCE [LARGE SCALE GENOMIC DNA]</scope>
    <source>
        <strain evidence="2 3">PAMC 26569</strain>
    </source>
</reference>
<dbReference type="InterPro" id="IPR004045">
    <property type="entry name" value="Glutathione_S-Trfase_N"/>
</dbReference>
<evidence type="ECO:0000259" key="1">
    <source>
        <dbReference type="PROSITE" id="PS50404"/>
    </source>
</evidence>
<dbReference type="CDD" id="cd03194">
    <property type="entry name" value="GST_C_3"/>
    <property type="match status" value="1"/>
</dbReference>
<accession>A0A6M8HT35</accession>
<dbReference type="PROSITE" id="PS50404">
    <property type="entry name" value="GST_NTER"/>
    <property type="match status" value="1"/>
</dbReference>
<dbReference type="Proteomes" id="UP000500767">
    <property type="component" value="Chromosome"/>
</dbReference>
<dbReference type="SUPFAM" id="SSF52833">
    <property type="entry name" value="Thioredoxin-like"/>
    <property type="match status" value="1"/>
</dbReference>
<dbReference type="GO" id="GO:0016740">
    <property type="term" value="F:transferase activity"/>
    <property type="evidence" value="ECO:0007669"/>
    <property type="project" value="UniProtKB-KW"/>
</dbReference>
<dbReference type="RefSeq" id="WP_171833092.1">
    <property type="nucleotide sequence ID" value="NZ_CP053708.1"/>
</dbReference>
<dbReference type="InterPro" id="IPR050983">
    <property type="entry name" value="GST_Omega/HSP26"/>
</dbReference>
<dbReference type="Gene3D" id="3.40.30.10">
    <property type="entry name" value="Glutaredoxin"/>
    <property type="match status" value="1"/>
</dbReference>
<dbReference type="PANTHER" id="PTHR43968">
    <property type="match status" value="1"/>
</dbReference>
<dbReference type="SUPFAM" id="SSF47616">
    <property type="entry name" value="GST C-terminal domain-like"/>
    <property type="match status" value="1"/>
</dbReference>
<dbReference type="InterPro" id="IPR036249">
    <property type="entry name" value="Thioredoxin-like_sf"/>
</dbReference>
<name>A0A6M8HT35_9PROT</name>
<protein>
    <submittedName>
        <fullName evidence="2">Glutathione S-transferase</fullName>
    </submittedName>
</protein>
<gene>
    <name evidence="2" type="ORF">HN018_16225</name>
</gene>
<keyword evidence="2" id="KW-0808">Transferase</keyword>
<dbReference type="AlphaFoldDB" id="A0A6M8HT35"/>
<proteinExistence type="predicted"/>
<feature type="domain" description="GST N-terminal" evidence="1">
    <location>
        <begin position="4"/>
        <end position="83"/>
    </location>
</feature>
<dbReference type="EMBL" id="CP053708">
    <property type="protein sequence ID" value="QKE91385.1"/>
    <property type="molecule type" value="Genomic_DNA"/>
</dbReference>
<evidence type="ECO:0000313" key="3">
    <source>
        <dbReference type="Proteomes" id="UP000500767"/>
    </source>
</evidence>
<dbReference type="InterPro" id="IPR036282">
    <property type="entry name" value="Glutathione-S-Trfase_C_sf"/>
</dbReference>
<dbReference type="Pfam" id="PF13409">
    <property type="entry name" value="GST_N_2"/>
    <property type="match status" value="1"/>
</dbReference>
<dbReference type="SFLD" id="SFLDS00019">
    <property type="entry name" value="Glutathione_Transferase_(cytos"/>
    <property type="match status" value="1"/>
</dbReference>
<keyword evidence="3" id="KW-1185">Reference proteome</keyword>
<dbReference type="InterPro" id="IPR040079">
    <property type="entry name" value="Glutathione_S-Trfase"/>
</dbReference>
<organism evidence="2 3">
    <name type="scientific">Lichenicola cladoniae</name>
    <dbReference type="NCBI Taxonomy" id="1484109"/>
    <lineage>
        <taxon>Bacteria</taxon>
        <taxon>Pseudomonadati</taxon>
        <taxon>Pseudomonadota</taxon>
        <taxon>Alphaproteobacteria</taxon>
        <taxon>Acetobacterales</taxon>
        <taxon>Acetobacteraceae</taxon>
        <taxon>Lichenicola</taxon>
    </lineage>
</organism>